<organism evidence="1 2">
    <name type="scientific">Anaerobacillus alkaliphilus</name>
    <dbReference type="NCBI Taxonomy" id="1548597"/>
    <lineage>
        <taxon>Bacteria</taxon>
        <taxon>Bacillati</taxon>
        <taxon>Bacillota</taxon>
        <taxon>Bacilli</taxon>
        <taxon>Bacillales</taxon>
        <taxon>Bacillaceae</taxon>
        <taxon>Anaerobacillus</taxon>
    </lineage>
</organism>
<dbReference type="Proteomes" id="UP000290649">
    <property type="component" value="Unassembled WGS sequence"/>
</dbReference>
<protein>
    <submittedName>
        <fullName evidence="1">Uncharacterized protein</fullName>
    </submittedName>
</protein>
<dbReference type="SUPFAM" id="SSF53254">
    <property type="entry name" value="Phosphoglycerate mutase-like"/>
    <property type="match status" value="1"/>
</dbReference>
<gene>
    <name evidence="1" type="ORF">DS745_03770</name>
</gene>
<comment type="caution">
    <text evidence="1">The sequence shown here is derived from an EMBL/GenBank/DDBJ whole genome shotgun (WGS) entry which is preliminary data.</text>
</comment>
<dbReference type="EMBL" id="QOUX01000001">
    <property type="protein sequence ID" value="RXJ04511.1"/>
    <property type="molecule type" value="Genomic_DNA"/>
</dbReference>
<proteinExistence type="predicted"/>
<dbReference type="AlphaFoldDB" id="A0A4Q0W1Q3"/>
<dbReference type="InterPro" id="IPR029033">
    <property type="entry name" value="His_PPase_superfam"/>
</dbReference>
<evidence type="ECO:0000313" key="2">
    <source>
        <dbReference type="Proteomes" id="UP000290649"/>
    </source>
</evidence>
<name>A0A4Q0W1Q3_9BACI</name>
<accession>A0A4Q0W1Q3</accession>
<reference evidence="1 2" key="1">
    <citation type="journal article" date="2019" name="Int. J. Syst. Evol. Microbiol.">
        <title>Anaerobacillus alkaliphilus sp. nov., a novel alkaliphilic and moderately halophilic bacterium.</title>
        <authorList>
            <person name="Borsodi A.K."/>
            <person name="Aszalos J.M."/>
            <person name="Bihari P."/>
            <person name="Nagy I."/>
            <person name="Schumann P."/>
            <person name="Sproer C."/>
            <person name="Kovacs A.L."/>
            <person name="Boka K."/>
            <person name="Dobosy P."/>
            <person name="Ovari M."/>
            <person name="Szili-Kovacs T."/>
            <person name="Toth E."/>
        </authorList>
    </citation>
    <scope>NUCLEOTIDE SEQUENCE [LARGE SCALE GENOMIC DNA]</scope>
    <source>
        <strain evidence="1 2">B16-10</strain>
    </source>
</reference>
<keyword evidence="2" id="KW-1185">Reference proteome</keyword>
<evidence type="ECO:0000313" key="1">
    <source>
        <dbReference type="EMBL" id="RXJ04511.1"/>
    </source>
</evidence>
<sequence>MNVGGGASGLGFRNTYDNILFNYDQHVCFIPIILDDNLKEINMGEWEGETFSILVSWKR</sequence>